<keyword evidence="1" id="KW-1185">Reference proteome</keyword>
<proteinExistence type="predicted"/>
<evidence type="ECO:0000313" key="2">
    <source>
        <dbReference type="WBParaSite" id="TMUE_1000005086.1"/>
    </source>
</evidence>
<accession>A0A5S6QCK6</accession>
<organism evidence="1 2">
    <name type="scientific">Trichuris muris</name>
    <name type="common">Mouse whipworm</name>
    <dbReference type="NCBI Taxonomy" id="70415"/>
    <lineage>
        <taxon>Eukaryota</taxon>
        <taxon>Metazoa</taxon>
        <taxon>Ecdysozoa</taxon>
        <taxon>Nematoda</taxon>
        <taxon>Enoplea</taxon>
        <taxon>Dorylaimia</taxon>
        <taxon>Trichinellida</taxon>
        <taxon>Trichuridae</taxon>
        <taxon>Trichuris</taxon>
    </lineage>
</organism>
<sequence>MRRRLTITKPELITEGAMSTTKRREVRKSDQKNPIALTTCISQSYRAKSRKPSGGSATSPSLLRMPQVWAFYARL</sequence>
<dbReference type="AlphaFoldDB" id="A0A5S6QCK6"/>
<evidence type="ECO:0000313" key="1">
    <source>
        <dbReference type="Proteomes" id="UP000046395"/>
    </source>
</evidence>
<protein>
    <submittedName>
        <fullName evidence="2">Uncharacterized protein</fullName>
    </submittedName>
</protein>
<name>A0A5S6QCK6_TRIMR</name>
<reference evidence="2" key="1">
    <citation type="submission" date="2019-12" db="UniProtKB">
        <authorList>
            <consortium name="WormBaseParasite"/>
        </authorList>
    </citation>
    <scope>IDENTIFICATION</scope>
</reference>
<dbReference type="WBParaSite" id="TMUE_1000005086.1">
    <property type="protein sequence ID" value="TMUE_1000005086.1"/>
    <property type="gene ID" value="WBGene00299201"/>
</dbReference>
<dbReference type="Proteomes" id="UP000046395">
    <property type="component" value="Unassembled WGS sequence"/>
</dbReference>